<evidence type="ECO:0000256" key="5">
    <source>
        <dbReference type="ARBA" id="ARBA00022989"/>
    </source>
</evidence>
<dbReference type="HAMAP" id="MF_01207">
    <property type="entry name" value="MsrQ"/>
    <property type="match status" value="1"/>
</dbReference>
<dbReference type="Pfam" id="PF01794">
    <property type="entry name" value="Ferric_reduct"/>
    <property type="match status" value="1"/>
</dbReference>
<keyword evidence="7 8" id="KW-0472">Membrane</keyword>
<keyword evidence="8" id="KW-0249">Electron transport</keyword>
<evidence type="ECO:0000256" key="8">
    <source>
        <dbReference type="HAMAP-Rule" id="MF_01207"/>
    </source>
</evidence>
<reference evidence="10" key="1">
    <citation type="submission" date="2021-02" db="EMBL/GenBank/DDBJ databases">
        <title>Strain Y2R2, a novel species of the genus Halomonas.</title>
        <authorList>
            <person name="Huang H."/>
        </authorList>
    </citation>
    <scope>NUCLEOTIDE SEQUENCE</scope>
    <source>
        <strain evidence="10">Y2R2</strain>
    </source>
</reference>
<comment type="cofactor">
    <cofactor evidence="8">
        <name>FMN</name>
        <dbReference type="ChEBI" id="CHEBI:58210"/>
    </cofactor>
    <text evidence="8">Binds 1 FMN per subunit.</text>
</comment>
<keyword evidence="3 8" id="KW-0349">Heme</keyword>
<evidence type="ECO:0000256" key="2">
    <source>
        <dbReference type="ARBA" id="ARBA00022448"/>
    </source>
</evidence>
<gene>
    <name evidence="8 10" type="primary">msrQ</name>
    <name evidence="10" type="ORF">E4T21_10780</name>
</gene>
<comment type="subcellular location">
    <subcellularLocation>
        <location evidence="8">Cell membrane</location>
        <topology evidence="8">Multi-pass membrane protein</topology>
    </subcellularLocation>
    <subcellularLocation>
        <location evidence="1">Membrane</location>
        <topology evidence="1">Multi-pass membrane protein</topology>
    </subcellularLocation>
</comment>
<dbReference type="GO" id="GO:0020037">
    <property type="term" value="F:heme binding"/>
    <property type="evidence" value="ECO:0007669"/>
    <property type="project" value="UniProtKB-UniRule"/>
</dbReference>
<keyword evidence="8" id="KW-0479">Metal-binding</keyword>
<protein>
    <recommendedName>
        <fullName evidence="8">Protein-methionine-sulfoxide reductase heme-binding subunit MsrQ</fullName>
    </recommendedName>
    <alternativeName>
        <fullName evidence="8">Flavocytochrome MsrQ</fullName>
    </alternativeName>
</protein>
<dbReference type="InterPro" id="IPR013130">
    <property type="entry name" value="Fe3_Rdtase_TM_dom"/>
</dbReference>
<keyword evidence="8" id="KW-0285">Flavoprotein</keyword>
<evidence type="ECO:0000256" key="7">
    <source>
        <dbReference type="ARBA" id="ARBA00023136"/>
    </source>
</evidence>
<evidence type="ECO:0000256" key="4">
    <source>
        <dbReference type="ARBA" id="ARBA00022692"/>
    </source>
</evidence>
<accession>A0A856QVL3</accession>
<dbReference type="InterPro" id="IPR022837">
    <property type="entry name" value="MsrQ-like"/>
</dbReference>
<feature type="transmembrane region" description="Helical" evidence="8">
    <location>
        <begin position="125"/>
        <end position="141"/>
    </location>
</feature>
<dbReference type="GO" id="GO:0010181">
    <property type="term" value="F:FMN binding"/>
    <property type="evidence" value="ECO:0007669"/>
    <property type="project" value="UniProtKB-UniRule"/>
</dbReference>
<dbReference type="GO" id="GO:0030091">
    <property type="term" value="P:protein repair"/>
    <property type="evidence" value="ECO:0007669"/>
    <property type="project" value="UniProtKB-UniRule"/>
</dbReference>
<feature type="transmembrane region" description="Helical" evidence="8">
    <location>
        <begin position="185"/>
        <end position="202"/>
    </location>
</feature>
<comment type="similarity">
    <text evidence="8">Belongs to the MsrQ family.</text>
</comment>
<feature type="transmembrane region" description="Helical" evidence="8">
    <location>
        <begin position="20"/>
        <end position="41"/>
    </location>
</feature>
<dbReference type="GO" id="GO:0046872">
    <property type="term" value="F:metal ion binding"/>
    <property type="evidence" value="ECO:0007669"/>
    <property type="project" value="UniProtKB-KW"/>
</dbReference>
<evidence type="ECO:0000313" key="11">
    <source>
        <dbReference type="Proteomes" id="UP000324285"/>
    </source>
</evidence>
<comment type="subunit">
    <text evidence="8">Heterodimer of a catalytic subunit (MsrP) and a heme-binding subunit (MsrQ).</text>
</comment>
<keyword evidence="2 8" id="KW-0813">Transport</keyword>
<keyword evidence="6 8" id="KW-0408">Iron</keyword>
<dbReference type="GO" id="GO:0016679">
    <property type="term" value="F:oxidoreductase activity, acting on diphenols and related substances as donors"/>
    <property type="evidence" value="ECO:0007669"/>
    <property type="project" value="TreeGrafter"/>
</dbReference>
<organism evidence="10 11">
    <name type="scientific">Halomonas binhaiensis</name>
    <dbReference type="NCBI Taxonomy" id="2562282"/>
    <lineage>
        <taxon>Bacteria</taxon>
        <taxon>Pseudomonadati</taxon>
        <taxon>Pseudomonadota</taxon>
        <taxon>Gammaproteobacteria</taxon>
        <taxon>Oceanospirillales</taxon>
        <taxon>Halomonadaceae</taxon>
        <taxon>Halomonas</taxon>
    </lineage>
</organism>
<dbReference type="KEGG" id="hbh:E4T21_10780"/>
<sequence length="221" mass="24895">MARLLPDGMARRINKALRRVPAGTGYLLCLLPFLWLTWLTFSGGLGADPVKEIEHRLGETGLQLLVVVLAITPLRLWTGIILARFRRAIALMGFYYIVAHLAAWLVLDMGLLWSQAVEDIFKRPYITIGMAALILMIPLALTSNDKAVRWLGGKRWLKLHRLTYVAVLLGALHYVWLVRTWEAEPLVYMAIIVLLLVARVPWQRYMTSSTSVGHGAAAARR</sequence>
<evidence type="ECO:0000256" key="6">
    <source>
        <dbReference type="ARBA" id="ARBA00023004"/>
    </source>
</evidence>
<comment type="function">
    <text evidence="8">Part of the MsrPQ system that repairs oxidized periplasmic proteins containing methionine sulfoxide residues (Met-O), using respiratory chain electrons. Thus protects these proteins from oxidative-stress damage caused by reactive species of oxygen and chlorine generated by the host defense mechanisms. MsrPQ is essential for the maintenance of envelope integrity under bleach stress, rescuing a wide series of structurally unrelated periplasmic proteins from methionine oxidation. MsrQ provides electrons for reduction to the reductase catalytic subunit MsrP, using the quinone pool of the respiratory chain.</text>
</comment>
<feature type="transmembrane region" description="Helical" evidence="8">
    <location>
        <begin position="94"/>
        <end position="113"/>
    </location>
</feature>
<dbReference type="AlphaFoldDB" id="A0A856QVL3"/>
<keyword evidence="4 8" id="KW-0812">Transmembrane</keyword>
<evidence type="ECO:0000259" key="9">
    <source>
        <dbReference type="Pfam" id="PF01794"/>
    </source>
</evidence>
<keyword evidence="8" id="KW-1003">Cell membrane</keyword>
<keyword evidence="8" id="KW-0288">FMN</keyword>
<dbReference type="PANTHER" id="PTHR36964:SF1">
    <property type="entry name" value="PROTEIN-METHIONINE-SULFOXIDE REDUCTASE HEME-BINDING SUBUNIT MSRQ"/>
    <property type="match status" value="1"/>
</dbReference>
<name>A0A856QVL3_9GAMM</name>
<comment type="cofactor">
    <cofactor evidence="8">
        <name>heme b</name>
        <dbReference type="ChEBI" id="CHEBI:60344"/>
    </cofactor>
    <text evidence="8">Binds 1 heme b (iron(II)-protoporphyrin IX) group per subunit.</text>
</comment>
<keyword evidence="11" id="KW-1185">Reference proteome</keyword>
<feature type="domain" description="Ferric oxidoreductase" evidence="9">
    <location>
        <begin position="62"/>
        <end position="170"/>
    </location>
</feature>
<evidence type="ECO:0000256" key="3">
    <source>
        <dbReference type="ARBA" id="ARBA00022617"/>
    </source>
</evidence>
<dbReference type="GO" id="GO:0005886">
    <property type="term" value="C:plasma membrane"/>
    <property type="evidence" value="ECO:0007669"/>
    <property type="project" value="UniProtKB-SubCell"/>
</dbReference>
<evidence type="ECO:0000256" key="1">
    <source>
        <dbReference type="ARBA" id="ARBA00004141"/>
    </source>
</evidence>
<proteinExistence type="inferred from homology"/>
<dbReference type="Proteomes" id="UP000324285">
    <property type="component" value="Chromosome"/>
</dbReference>
<evidence type="ECO:0000313" key="10">
    <source>
        <dbReference type="EMBL" id="QEM84033.2"/>
    </source>
</evidence>
<feature type="transmembrane region" description="Helical" evidence="8">
    <location>
        <begin position="61"/>
        <end position="82"/>
    </location>
</feature>
<dbReference type="PANTHER" id="PTHR36964">
    <property type="entry name" value="PROTEIN-METHIONINE-SULFOXIDE REDUCTASE HEME-BINDING SUBUNIT MSRQ"/>
    <property type="match status" value="1"/>
</dbReference>
<feature type="transmembrane region" description="Helical" evidence="8">
    <location>
        <begin position="162"/>
        <end position="179"/>
    </location>
</feature>
<dbReference type="EMBL" id="CP038437">
    <property type="protein sequence ID" value="QEM84033.2"/>
    <property type="molecule type" value="Genomic_DNA"/>
</dbReference>
<dbReference type="NCBIfam" id="NF003833">
    <property type="entry name" value="PRK05419.1-5"/>
    <property type="match status" value="1"/>
</dbReference>
<keyword evidence="5 8" id="KW-1133">Transmembrane helix</keyword>
<dbReference type="RefSeq" id="WP_205423378.1">
    <property type="nucleotide sequence ID" value="NZ_CP038437.2"/>
</dbReference>
<dbReference type="GO" id="GO:0009055">
    <property type="term" value="F:electron transfer activity"/>
    <property type="evidence" value="ECO:0007669"/>
    <property type="project" value="UniProtKB-UniRule"/>
</dbReference>